<evidence type="ECO:0000313" key="3">
    <source>
        <dbReference type="EMBL" id="CAB4555327.1"/>
    </source>
</evidence>
<evidence type="ECO:0000259" key="2">
    <source>
        <dbReference type="SMART" id="SM00939"/>
    </source>
</evidence>
<proteinExistence type="predicted"/>
<dbReference type="Pfam" id="PF08530">
    <property type="entry name" value="PepX_C"/>
    <property type="match status" value="1"/>
</dbReference>
<dbReference type="Gene3D" id="2.60.120.260">
    <property type="entry name" value="Galactose-binding domain-like"/>
    <property type="match status" value="1"/>
</dbReference>
<dbReference type="AlphaFoldDB" id="A0A6J6CVI5"/>
<dbReference type="InterPro" id="IPR000383">
    <property type="entry name" value="Xaa-Pro-like_dom"/>
</dbReference>
<name>A0A6J6CVI5_9ZZZZ</name>
<dbReference type="InterPro" id="IPR005674">
    <property type="entry name" value="CocE/Ser_esterase"/>
</dbReference>
<dbReference type="GO" id="GO:0008239">
    <property type="term" value="F:dipeptidyl-peptidase activity"/>
    <property type="evidence" value="ECO:0007669"/>
    <property type="project" value="InterPro"/>
</dbReference>
<protein>
    <submittedName>
        <fullName evidence="3">Unannotated protein</fullName>
    </submittedName>
</protein>
<evidence type="ECO:0000256" key="1">
    <source>
        <dbReference type="ARBA" id="ARBA00022801"/>
    </source>
</evidence>
<gene>
    <name evidence="3" type="ORF">UFOPK1493_01371</name>
</gene>
<sequence length="677" mass="74981">MEIVDTYPRSVRDIENIWIPLADGTRLAARMWLPEDAEADPVPAIIEYIPYRKRDSTRERDEEMYPWFAGHGYACLRIDMRGSGDSEGLLYDEYTVQEQDDCVEAIAWIAAQSWCTGRVGMMGKSWSGFNSLQVAARRPPALAAVIAIHASDDRYGDDVHYRGGCMLSDNGEWAAMMQGALVLPPDPEIVGERWRDMWSERLASLPFLAEPWVTHQTHDDYWKQGSVDEDYSAITCAVYAIGGWADSYSNTPFRLAANLSSPWKVLAGPWGHQYLHQGVPGPAIGFLQECRRWWDHWLKGVENGVMDEPRMRIWVHDSAPPRTHYDERPGRWVAEEEWPSPHVVPTPMLLDPRGLVNGAASTAELTVGSPQTTGMHGGRFCGFGYPGDTAGDQRADDAMSLVFDSAPLDERLEIVGAASIELDVAADQPSAFVVARLCDVAPDGASTKVTWGLLNLTHRHSHAAPEPVRPGERMRVTVDLDDIGYAFPAGHRIRLSLSSAYWPTVWPSPAPVTLTVFTGEGRLLLPAREPRATDAQLPAFEAPLRARGAAVTPLAEGRSGFTIFTDLATGETTYRVFAEGDADSGAGVIHLDDIDLDLYEWPELTYTIRPDDPLSARATSRLVCGLRRGDWHVRVDASVCMRATQEEFVIDGVVDAFEGDRCVSHREWSVAVPRNGV</sequence>
<dbReference type="InterPro" id="IPR050585">
    <property type="entry name" value="Xaa-Pro_dipeptidyl-ppase/CocE"/>
</dbReference>
<feature type="domain" description="Xaa-Pro dipeptidyl-peptidase C-terminal" evidence="2">
    <location>
        <begin position="291"/>
        <end position="545"/>
    </location>
</feature>
<reference evidence="3" key="1">
    <citation type="submission" date="2020-05" db="EMBL/GenBank/DDBJ databases">
        <authorList>
            <person name="Chiriac C."/>
            <person name="Salcher M."/>
            <person name="Ghai R."/>
            <person name="Kavagutti S V."/>
        </authorList>
    </citation>
    <scope>NUCLEOTIDE SEQUENCE</scope>
</reference>
<dbReference type="Gene3D" id="3.40.50.1820">
    <property type="entry name" value="alpha/beta hydrolase"/>
    <property type="match status" value="1"/>
</dbReference>
<dbReference type="NCBIfam" id="TIGR00976">
    <property type="entry name" value="CocE_NonD"/>
    <property type="match status" value="1"/>
</dbReference>
<organism evidence="3">
    <name type="scientific">freshwater metagenome</name>
    <dbReference type="NCBI Taxonomy" id="449393"/>
    <lineage>
        <taxon>unclassified sequences</taxon>
        <taxon>metagenomes</taxon>
        <taxon>ecological metagenomes</taxon>
    </lineage>
</organism>
<dbReference type="InterPro" id="IPR008979">
    <property type="entry name" value="Galactose-bd-like_sf"/>
</dbReference>
<dbReference type="PANTHER" id="PTHR43056:SF10">
    <property type="entry name" value="COCE_NOND FAMILY, PUTATIVE (AFU_ORTHOLOGUE AFUA_7G00600)-RELATED"/>
    <property type="match status" value="1"/>
</dbReference>
<dbReference type="SMART" id="SM00939">
    <property type="entry name" value="PepX_C"/>
    <property type="match status" value="1"/>
</dbReference>
<accession>A0A6J6CVI5</accession>
<dbReference type="SUPFAM" id="SSF49785">
    <property type="entry name" value="Galactose-binding domain-like"/>
    <property type="match status" value="1"/>
</dbReference>
<dbReference type="InterPro" id="IPR029058">
    <property type="entry name" value="AB_hydrolase_fold"/>
</dbReference>
<dbReference type="PANTHER" id="PTHR43056">
    <property type="entry name" value="PEPTIDASE S9 PROLYL OLIGOPEPTIDASE"/>
    <property type="match status" value="1"/>
</dbReference>
<keyword evidence="1" id="KW-0378">Hydrolase</keyword>
<dbReference type="SUPFAM" id="SSF53474">
    <property type="entry name" value="alpha/beta-Hydrolases"/>
    <property type="match status" value="1"/>
</dbReference>
<dbReference type="InterPro" id="IPR013736">
    <property type="entry name" value="Xaa-Pro_dipept_C"/>
</dbReference>
<dbReference type="Pfam" id="PF02129">
    <property type="entry name" value="Peptidase_S15"/>
    <property type="match status" value="1"/>
</dbReference>
<dbReference type="EMBL" id="CAEZSR010000039">
    <property type="protein sequence ID" value="CAB4555327.1"/>
    <property type="molecule type" value="Genomic_DNA"/>
</dbReference>